<dbReference type="EMBL" id="CM002924">
    <property type="protein sequence ID" value="KGN56082.1"/>
    <property type="molecule type" value="Genomic_DNA"/>
</dbReference>
<reference evidence="1 2" key="1">
    <citation type="journal article" date="2009" name="Nat. Genet.">
        <title>The genome of the cucumber, Cucumis sativus L.</title>
        <authorList>
            <person name="Huang S."/>
            <person name="Li R."/>
            <person name="Zhang Z."/>
            <person name="Li L."/>
            <person name="Gu X."/>
            <person name="Fan W."/>
            <person name="Lucas W.J."/>
            <person name="Wang X."/>
            <person name="Xie B."/>
            <person name="Ni P."/>
            <person name="Ren Y."/>
            <person name="Zhu H."/>
            <person name="Li J."/>
            <person name="Lin K."/>
            <person name="Jin W."/>
            <person name="Fei Z."/>
            <person name="Li G."/>
            <person name="Staub J."/>
            <person name="Kilian A."/>
            <person name="van der Vossen E.A."/>
            <person name="Wu Y."/>
            <person name="Guo J."/>
            <person name="He J."/>
            <person name="Jia Z."/>
            <person name="Ren Y."/>
            <person name="Tian G."/>
            <person name="Lu Y."/>
            <person name="Ruan J."/>
            <person name="Qian W."/>
            <person name="Wang M."/>
            <person name="Huang Q."/>
            <person name="Li B."/>
            <person name="Xuan Z."/>
            <person name="Cao J."/>
            <person name="Asan"/>
            <person name="Wu Z."/>
            <person name="Zhang J."/>
            <person name="Cai Q."/>
            <person name="Bai Y."/>
            <person name="Zhao B."/>
            <person name="Han Y."/>
            <person name="Li Y."/>
            <person name="Li X."/>
            <person name="Wang S."/>
            <person name="Shi Q."/>
            <person name="Liu S."/>
            <person name="Cho W.K."/>
            <person name="Kim J.Y."/>
            <person name="Xu Y."/>
            <person name="Heller-Uszynska K."/>
            <person name="Miao H."/>
            <person name="Cheng Z."/>
            <person name="Zhang S."/>
            <person name="Wu J."/>
            <person name="Yang Y."/>
            <person name="Kang H."/>
            <person name="Li M."/>
            <person name="Liang H."/>
            <person name="Ren X."/>
            <person name="Shi Z."/>
            <person name="Wen M."/>
            <person name="Jian M."/>
            <person name="Yang H."/>
            <person name="Zhang G."/>
            <person name="Yang Z."/>
            <person name="Chen R."/>
            <person name="Liu S."/>
            <person name="Li J."/>
            <person name="Ma L."/>
            <person name="Liu H."/>
            <person name="Zhou Y."/>
            <person name="Zhao J."/>
            <person name="Fang X."/>
            <person name="Li G."/>
            <person name="Fang L."/>
            <person name="Li Y."/>
            <person name="Liu D."/>
            <person name="Zheng H."/>
            <person name="Zhang Y."/>
            <person name="Qin N."/>
            <person name="Li Z."/>
            <person name="Yang G."/>
            <person name="Yang S."/>
            <person name="Bolund L."/>
            <person name="Kristiansen K."/>
            <person name="Zheng H."/>
            <person name="Li S."/>
            <person name="Zhang X."/>
            <person name="Yang H."/>
            <person name="Wang J."/>
            <person name="Sun R."/>
            <person name="Zhang B."/>
            <person name="Jiang S."/>
            <person name="Wang J."/>
            <person name="Du Y."/>
            <person name="Li S."/>
        </authorList>
    </citation>
    <scope>NUCLEOTIDE SEQUENCE [LARGE SCALE GENOMIC DNA]</scope>
    <source>
        <strain evidence="2">cv. 9930</strain>
    </source>
</reference>
<dbReference type="AlphaFoldDB" id="A0A0A0L672"/>
<keyword evidence="2" id="KW-1185">Reference proteome</keyword>
<evidence type="ECO:0000313" key="1">
    <source>
        <dbReference type="EMBL" id="KGN56082.1"/>
    </source>
</evidence>
<dbReference type="Proteomes" id="UP000029981">
    <property type="component" value="Chromosome 3"/>
</dbReference>
<organism evidence="1 2">
    <name type="scientific">Cucumis sativus</name>
    <name type="common">Cucumber</name>
    <dbReference type="NCBI Taxonomy" id="3659"/>
    <lineage>
        <taxon>Eukaryota</taxon>
        <taxon>Viridiplantae</taxon>
        <taxon>Streptophyta</taxon>
        <taxon>Embryophyta</taxon>
        <taxon>Tracheophyta</taxon>
        <taxon>Spermatophyta</taxon>
        <taxon>Magnoliopsida</taxon>
        <taxon>eudicotyledons</taxon>
        <taxon>Gunneridae</taxon>
        <taxon>Pentapetalae</taxon>
        <taxon>rosids</taxon>
        <taxon>fabids</taxon>
        <taxon>Cucurbitales</taxon>
        <taxon>Cucurbitaceae</taxon>
        <taxon>Benincaseae</taxon>
        <taxon>Cucumis</taxon>
    </lineage>
</organism>
<gene>
    <name evidence="1" type="ORF">Csa_3G067765</name>
</gene>
<name>A0A0A0L672_CUCSA</name>
<reference evidence="1 2" key="3">
    <citation type="journal article" date="2010" name="BMC Genomics">
        <title>Transcriptome sequencing and comparative analysis of cucumber flowers with different sex types.</title>
        <authorList>
            <person name="Guo S."/>
            <person name="Zheng Y."/>
            <person name="Joung J.G."/>
            <person name="Liu S."/>
            <person name="Zhang Z."/>
            <person name="Crasta O.R."/>
            <person name="Sobral B.W."/>
            <person name="Xu Y."/>
            <person name="Huang S."/>
            <person name="Fei Z."/>
        </authorList>
    </citation>
    <scope>NUCLEOTIDE SEQUENCE [LARGE SCALE GENOMIC DNA]</scope>
    <source>
        <strain evidence="2">cv. 9930</strain>
    </source>
</reference>
<proteinExistence type="predicted"/>
<reference evidence="1 2" key="4">
    <citation type="journal article" date="2011" name="BMC Genomics">
        <title>RNA-Seq improves annotation of protein-coding genes in the cucumber genome.</title>
        <authorList>
            <person name="Li Z."/>
            <person name="Zhang Z."/>
            <person name="Yan P."/>
            <person name="Huang S."/>
            <person name="Fei Z."/>
            <person name="Lin K."/>
        </authorList>
    </citation>
    <scope>NUCLEOTIDE SEQUENCE [LARGE SCALE GENOMIC DNA]</scope>
    <source>
        <strain evidence="2">cv. 9930</strain>
    </source>
</reference>
<evidence type="ECO:0000313" key="2">
    <source>
        <dbReference type="Proteomes" id="UP000029981"/>
    </source>
</evidence>
<protein>
    <submittedName>
        <fullName evidence="1">Uncharacterized protein</fullName>
    </submittedName>
</protein>
<accession>A0A0A0L672</accession>
<reference evidence="1 2" key="2">
    <citation type="journal article" date="2009" name="PLoS ONE">
        <title>An integrated genetic and cytogenetic map of the cucumber genome.</title>
        <authorList>
            <person name="Ren Y."/>
            <person name="Zhang Z."/>
            <person name="Liu J."/>
            <person name="Staub J.E."/>
            <person name="Han Y."/>
            <person name="Cheng Z."/>
            <person name="Li X."/>
            <person name="Lu J."/>
            <person name="Miao H."/>
            <person name="Kang H."/>
            <person name="Xie B."/>
            <person name="Gu X."/>
            <person name="Wang X."/>
            <person name="Du Y."/>
            <person name="Jin W."/>
            <person name="Huang S."/>
        </authorList>
    </citation>
    <scope>NUCLEOTIDE SEQUENCE [LARGE SCALE GENOMIC DNA]</scope>
    <source>
        <strain evidence="2">cv. 9930</strain>
    </source>
</reference>
<dbReference type="Gramene" id="KGN56082">
    <property type="protein sequence ID" value="KGN56082"/>
    <property type="gene ID" value="Csa_3G067765"/>
</dbReference>
<sequence length="67" mass="7712">MLGMLKYPDGKETCQTINVLAWDYTKQKGLEKLLAYSKEHFEWNEFEGVNALTESQGKLKSLNLNES</sequence>